<evidence type="ECO:0000256" key="1">
    <source>
        <dbReference type="ARBA" id="ARBA00023015"/>
    </source>
</evidence>
<proteinExistence type="predicted"/>
<organism evidence="5 6">
    <name type="scientific">Paenibacillus gyeongsangnamensis</name>
    <dbReference type="NCBI Taxonomy" id="3388067"/>
    <lineage>
        <taxon>Bacteria</taxon>
        <taxon>Bacillati</taxon>
        <taxon>Bacillota</taxon>
        <taxon>Bacilli</taxon>
        <taxon>Bacillales</taxon>
        <taxon>Paenibacillaceae</taxon>
        <taxon>Paenibacillus</taxon>
    </lineage>
</organism>
<dbReference type="RefSeq" id="WP_269882813.1">
    <property type="nucleotide sequence ID" value="NZ_JAQAGZ010000011.1"/>
</dbReference>
<dbReference type="Proteomes" id="UP001527882">
    <property type="component" value="Unassembled WGS sequence"/>
</dbReference>
<evidence type="ECO:0000256" key="3">
    <source>
        <dbReference type="ARBA" id="ARBA00023163"/>
    </source>
</evidence>
<dbReference type="InterPro" id="IPR014710">
    <property type="entry name" value="RmlC-like_jellyroll"/>
</dbReference>
<dbReference type="Gene3D" id="2.60.120.10">
    <property type="entry name" value="Jelly Rolls"/>
    <property type="match status" value="1"/>
</dbReference>
<evidence type="ECO:0000313" key="5">
    <source>
        <dbReference type="EMBL" id="MCZ8514292.1"/>
    </source>
</evidence>
<dbReference type="Pfam" id="PF12833">
    <property type="entry name" value="HTH_18"/>
    <property type="match status" value="1"/>
</dbReference>
<keyword evidence="6" id="KW-1185">Reference proteome</keyword>
<dbReference type="Gene3D" id="1.10.10.60">
    <property type="entry name" value="Homeodomain-like"/>
    <property type="match status" value="2"/>
</dbReference>
<reference evidence="5 6" key="1">
    <citation type="submission" date="2022-12" db="EMBL/GenBank/DDBJ databases">
        <title>Draft genome sequence of Paenibacillus sp. dW9.</title>
        <authorList>
            <person name="Choi E.-W."/>
            <person name="Kim D.-U."/>
        </authorList>
    </citation>
    <scope>NUCLEOTIDE SEQUENCE [LARGE SCALE GENOMIC DNA]</scope>
    <source>
        <strain evidence="6">dW9</strain>
    </source>
</reference>
<feature type="domain" description="HTH araC/xylS-type" evidence="4">
    <location>
        <begin position="192"/>
        <end position="290"/>
    </location>
</feature>
<evidence type="ECO:0000313" key="6">
    <source>
        <dbReference type="Proteomes" id="UP001527882"/>
    </source>
</evidence>
<dbReference type="PANTHER" id="PTHR43280:SF2">
    <property type="entry name" value="HTH-TYPE TRANSCRIPTIONAL REGULATOR EXSA"/>
    <property type="match status" value="1"/>
</dbReference>
<sequence length="293" mass="34371">MEHSKKIEKSVKVFHVLNSRAIQLRYRIISTENVPVYYHYHKGIEILFVHRGKGNLTLNRKIYNLESGCVVILQPFQLHRVQFDTNNQFPYERTTLTFEPSTFAPLLKNFPVLFRFFEQLWKEQLSNQVFRMDHNVAYITGVLERFNHLVSGWDGDEDLDAASMLILNILDYLKSLHNGGFSGVARSESHAEKIMNWVEEHYIEPFDLSDLAKELHLSKHHVSHLFRYETGGSITEYLIVRRIRQACWLLKTESKSVEHIGSLVGIPNFPYFCRLFRKITGLTPLQYRKSNLN</sequence>
<evidence type="ECO:0000256" key="2">
    <source>
        <dbReference type="ARBA" id="ARBA00023125"/>
    </source>
</evidence>
<dbReference type="InterPro" id="IPR018060">
    <property type="entry name" value="HTH_AraC"/>
</dbReference>
<dbReference type="InterPro" id="IPR037923">
    <property type="entry name" value="HTH-like"/>
</dbReference>
<keyword evidence="1" id="KW-0805">Transcription regulation</keyword>
<accession>A0ABT4QBM8</accession>
<dbReference type="InterPro" id="IPR003313">
    <property type="entry name" value="AraC-bd"/>
</dbReference>
<protein>
    <submittedName>
        <fullName evidence="5">AraC family transcriptional regulator</fullName>
    </submittedName>
</protein>
<dbReference type="SMART" id="SM00342">
    <property type="entry name" value="HTH_ARAC"/>
    <property type="match status" value="1"/>
</dbReference>
<dbReference type="SUPFAM" id="SSF46689">
    <property type="entry name" value="Homeodomain-like"/>
    <property type="match status" value="2"/>
</dbReference>
<evidence type="ECO:0000259" key="4">
    <source>
        <dbReference type="PROSITE" id="PS01124"/>
    </source>
</evidence>
<dbReference type="EMBL" id="JAQAGZ010000011">
    <property type="protein sequence ID" value="MCZ8514292.1"/>
    <property type="molecule type" value="Genomic_DNA"/>
</dbReference>
<dbReference type="InterPro" id="IPR009057">
    <property type="entry name" value="Homeodomain-like_sf"/>
</dbReference>
<dbReference type="PROSITE" id="PS01124">
    <property type="entry name" value="HTH_ARAC_FAMILY_2"/>
    <property type="match status" value="1"/>
</dbReference>
<dbReference type="PANTHER" id="PTHR43280">
    <property type="entry name" value="ARAC-FAMILY TRANSCRIPTIONAL REGULATOR"/>
    <property type="match status" value="1"/>
</dbReference>
<dbReference type="SUPFAM" id="SSF51215">
    <property type="entry name" value="Regulatory protein AraC"/>
    <property type="match status" value="1"/>
</dbReference>
<name>A0ABT4QBM8_9BACL</name>
<gene>
    <name evidence="5" type="ORF">O9H85_18020</name>
</gene>
<dbReference type="Pfam" id="PF02311">
    <property type="entry name" value="AraC_binding"/>
    <property type="match status" value="1"/>
</dbReference>
<keyword evidence="3" id="KW-0804">Transcription</keyword>
<keyword evidence="2" id="KW-0238">DNA-binding</keyword>
<comment type="caution">
    <text evidence="5">The sequence shown here is derived from an EMBL/GenBank/DDBJ whole genome shotgun (WGS) entry which is preliminary data.</text>
</comment>